<accession>A0A0C3HJC5</accession>
<dbReference type="SMART" id="SM00066">
    <property type="entry name" value="GAL4"/>
    <property type="match status" value="1"/>
</dbReference>
<dbReference type="EMBL" id="KN832874">
    <property type="protein sequence ID" value="KIN03155.1"/>
    <property type="molecule type" value="Genomic_DNA"/>
</dbReference>
<dbReference type="PROSITE" id="PS00463">
    <property type="entry name" value="ZN2_CY6_FUNGAL_1"/>
    <property type="match status" value="1"/>
</dbReference>
<dbReference type="Pfam" id="PF04082">
    <property type="entry name" value="Fungal_trans"/>
    <property type="match status" value="1"/>
</dbReference>
<evidence type="ECO:0000256" key="3">
    <source>
        <dbReference type="SAM" id="MobiDB-lite"/>
    </source>
</evidence>
<dbReference type="Gene3D" id="4.10.240.10">
    <property type="entry name" value="Zn(2)-C6 fungal-type DNA-binding domain"/>
    <property type="match status" value="1"/>
</dbReference>
<gene>
    <name evidence="5" type="ORF">OIDMADRAFT_40788</name>
</gene>
<protein>
    <recommendedName>
        <fullName evidence="4">Zn(2)-C6 fungal-type domain-containing protein</fullName>
    </recommendedName>
</protein>
<dbReference type="Pfam" id="PF00172">
    <property type="entry name" value="Zn_clus"/>
    <property type="match status" value="1"/>
</dbReference>
<dbReference type="PANTHER" id="PTHR47431">
    <property type="entry name" value="ZN(II)2CYS6 TRANSCRIPTION FACTOR (EUROFUNG)-RELATED"/>
    <property type="match status" value="1"/>
</dbReference>
<feature type="domain" description="Zn(2)-C6 fungal-type" evidence="4">
    <location>
        <begin position="44"/>
        <end position="71"/>
    </location>
</feature>
<organism evidence="5 6">
    <name type="scientific">Oidiodendron maius (strain Zn)</name>
    <dbReference type="NCBI Taxonomy" id="913774"/>
    <lineage>
        <taxon>Eukaryota</taxon>
        <taxon>Fungi</taxon>
        <taxon>Dikarya</taxon>
        <taxon>Ascomycota</taxon>
        <taxon>Pezizomycotina</taxon>
        <taxon>Leotiomycetes</taxon>
        <taxon>Leotiomycetes incertae sedis</taxon>
        <taxon>Myxotrichaceae</taxon>
        <taxon>Oidiodendron</taxon>
    </lineage>
</organism>
<evidence type="ECO:0000256" key="2">
    <source>
        <dbReference type="ARBA" id="ARBA00023242"/>
    </source>
</evidence>
<dbReference type="GO" id="GO:0000981">
    <property type="term" value="F:DNA-binding transcription factor activity, RNA polymerase II-specific"/>
    <property type="evidence" value="ECO:0007669"/>
    <property type="project" value="InterPro"/>
</dbReference>
<dbReference type="InterPro" id="IPR036864">
    <property type="entry name" value="Zn2-C6_fun-type_DNA-bd_sf"/>
</dbReference>
<dbReference type="PANTHER" id="PTHR47431:SF1">
    <property type="entry name" value="ZN(II)2CYS6 TRANSCRIPTION FACTOR (EUROFUNG)"/>
    <property type="match status" value="1"/>
</dbReference>
<evidence type="ECO:0000313" key="6">
    <source>
        <dbReference type="Proteomes" id="UP000054321"/>
    </source>
</evidence>
<evidence type="ECO:0000259" key="4">
    <source>
        <dbReference type="PROSITE" id="PS50048"/>
    </source>
</evidence>
<dbReference type="OrthoDB" id="5367487at2759"/>
<evidence type="ECO:0000313" key="5">
    <source>
        <dbReference type="EMBL" id="KIN03155.1"/>
    </source>
</evidence>
<evidence type="ECO:0000256" key="1">
    <source>
        <dbReference type="ARBA" id="ARBA00022723"/>
    </source>
</evidence>
<dbReference type="CDD" id="cd00067">
    <property type="entry name" value="GAL4"/>
    <property type="match status" value="1"/>
</dbReference>
<reference evidence="6" key="2">
    <citation type="submission" date="2015-01" db="EMBL/GenBank/DDBJ databases">
        <title>Evolutionary Origins and Diversification of the Mycorrhizal Mutualists.</title>
        <authorList>
            <consortium name="DOE Joint Genome Institute"/>
            <consortium name="Mycorrhizal Genomics Consortium"/>
            <person name="Kohler A."/>
            <person name="Kuo A."/>
            <person name="Nagy L.G."/>
            <person name="Floudas D."/>
            <person name="Copeland A."/>
            <person name="Barry K.W."/>
            <person name="Cichocki N."/>
            <person name="Veneault-Fourrey C."/>
            <person name="LaButti K."/>
            <person name="Lindquist E.A."/>
            <person name="Lipzen A."/>
            <person name="Lundell T."/>
            <person name="Morin E."/>
            <person name="Murat C."/>
            <person name="Riley R."/>
            <person name="Ohm R."/>
            <person name="Sun H."/>
            <person name="Tunlid A."/>
            <person name="Henrissat B."/>
            <person name="Grigoriev I.V."/>
            <person name="Hibbett D.S."/>
            <person name="Martin F."/>
        </authorList>
    </citation>
    <scope>NUCLEOTIDE SEQUENCE [LARGE SCALE GENOMIC DNA]</scope>
    <source>
        <strain evidence="6">Zn</strain>
    </source>
</reference>
<dbReference type="GO" id="GO:0003677">
    <property type="term" value="F:DNA binding"/>
    <property type="evidence" value="ECO:0007669"/>
    <property type="project" value="InterPro"/>
</dbReference>
<dbReference type="CDD" id="cd12148">
    <property type="entry name" value="fungal_TF_MHR"/>
    <property type="match status" value="1"/>
</dbReference>
<dbReference type="AlphaFoldDB" id="A0A0C3HJC5"/>
<proteinExistence type="predicted"/>
<keyword evidence="1" id="KW-0479">Metal-binding</keyword>
<keyword evidence="6" id="KW-1185">Reference proteome</keyword>
<keyword evidence="2" id="KW-0539">Nucleus</keyword>
<dbReference type="InterPro" id="IPR007219">
    <property type="entry name" value="XnlR_reg_dom"/>
</dbReference>
<feature type="compositionally biased region" description="Basic and acidic residues" evidence="3">
    <location>
        <begin position="18"/>
        <end position="31"/>
    </location>
</feature>
<feature type="compositionally biased region" description="Polar residues" evidence="3">
    <location>
        <begin position="1"/>
        <end position="17"/>
    </location>
</feature>
<dbReference type="GO" id="GO:0008270">
    <property type="term" value="F:zinc ion binding"/>
    <property type="evidence" value="ECO:0007669"/>
    <property type="project" value="InterPro"/>
</dbReference>
<name>A0A0C3HJC5_OIDMZ</name>
<dbReference type="InterPro" id="IPR001138">
    <property type="entry name" value="Zn2Cys6_DnaBD"/>
</dbReference>
<dbReference type="InParanoid" id="A0A0C3HJC5"/>
<dbReference type="STRING" id="913774.A0A0C3HJC5"/>
<dbReference type="HOGENOM" id="CLU_015502_1_0_1"/>
<sequence>MLQATATITRPSSSGSSHDQDPDSRQDDHHTPSASEDWGIVPSACTACRGKHLKCDGGHPCSRCQGHGFLCYRKYCVEGFFHFFHKSHPFLHPREHAIEMLRRRPVLHLETAMCCIGSQYVSTTLTANFALELETLLASPDIPNDGFLVQALLLFAIGLDGNNEQTKAFQVLSQTQKLAIRLGMHQNDFATLNSEGSKVLEESWRRTWWELYVVSGLISGLHQISTFHLCGITTTVGLPCEEDMFRSGSIPTPHTIDEFDNHPFTNENLEWSSYTYRIAAVRNLGRVLQSQEAFPDNQLFDRVENQLANWRLHLPNSKQEYFDLSGQVDELLFQAHMITHVSAILLHRQFSQLNTSASQSITSCAPHARGAPGSHLNGIHTVRTVQSATDITRLISLPGSLVKHTHFFTCAIALASIIHLSCWSVSNSIDEGHDLEGLVRMSIGGLKAMANVWPSAQKVLSQVTRVAQEIFVNCISVLNVPLWNALEDKDIESFAEGENIGNDFQFQ</sequence>
<reference evidence="5 6" key="1">
    <citation type="submission" date="2014-04" db="EMBL/GenBank/DDBJ databases">
        <authorList>
            <consortium name="DOE Joint Genome Institute"/>
            <person name="Kuo A."/>
            <person name="Martino E."/>
            <person name="Perotto S."/>
            <person name="Kohler A."/>
            <person name="Nagy L.G."/>
            <person name="Floudas D."/>
            <person name="Copeland A."/>
            <person name="Barry K.W."/>
            <person name="Cichocki N."/>
            <person name="Veneault-Fourrey C."/>
            <person name="LaButti K."/>
            <person name="Lindquist E.A."/>
            <person name="Lipzen A."/>
            <person name="Lundell T."/>
            <person name="Morin E."/>
            <person name="Murat C."/>
            <person name="Sun H."/>
            <person name="Tunlid A."/>
            <person name="Henrissat B."/>
            <person name="Grigoriev I.V."/>
            <person name="Hibbett D.S."/>
            <person name="Martin F."/>
            <person name="Nordberg H.P."/>
            <person name="Cantor M.N."/>
            <person name="Hua S.X."/>
        </authorList>
    </citation>
    <scope>NUCLEOTIDE SEQUENCE [LARGE SCALE GENOMIC DNA]</scope>
    <source>
        <strain evidence="5 6">Zn</strain>
    </source>
</reference>
<dbReference type="Proteomes" id="UP000054321">
    <property type="component" value="Unassembled WGS sequence"/>
</dbReference>
<dbReference type="PROSITE" id="PS50048">
    <property type="entry name" value="ZN2_CY6_FUNGAL_2"/>
    <property type="match status" value="1"/>
</dbReference>
<dbReference type="GO" id="GO:0006351">
    <property type="term" value="P:DNA-templated transcription"/>
    <property type="evidence" value="ECO:0007669"/>
    <property type="project" value="InterPro"/>
</dbReference>
<feature type="region of interest" description="Disordered" evidence="3">
    <location>
        <begin position="1"/>
        <end position="36"/>
    </location>
</feature>
<dbReference type="SUPFAM" id="SSF57701">
    <property type="entry name" value="Zn2/Cys6 DNA-binding domain"/>
    <property type="match status" value="1"/>
</dbReference>